<comment type="caution">
    <text evidence="1">The sequence shown here is derived from an EMBL/GenBank/DDBJ whole genome shotgun (WGS) entry which is preliminary data.</text>
</comment>
<dbReference type="Proteomes" id="UP000184514">
    <property type="component" value="Unassembled WGS sequence"/>
</dbReference>
<dbReference type="EMBL" id="MLCB01000021">
    <property type="protein sequence ID" value="OJI95485.1"/>
    <property type="molecule type" value="Genomic_DNA"/>
</dbReference>
<dbReference type="InterPro" id="IPR012338">
    <property type="entry name" value="Beta-lactam/transpept-like"/>
</dbReference>
<name>A0A1L9P1S9_9RHOB</name>
<accession>A0A1L9P1S9</accession>
<dbReference type="Gene3D" id="3.40.710.10">
    <property type="entry name" value="DD-peptidase/beta-lactamase superfamily"/>
    <property type="match status" value="1"/>
</dbReference>
<sequence length="157" mass="17138">MAERRGSDIASLLQKRVLGPMGITLDGWVKNSDGDVFTGSELRLHPRDMLRFGAVYLSDGRIDGQQLIPKEWIVKSRTPQRSVTGRDGIAYSYGWWLTKLAGQEVQFAEGYGGQAIVIAPDAGQVFVFTAPTGGLVTGAKHDARIAKLLSLTKHLLQ</sequence>
<evidence type="ECO:0000313" key="2">
    <source>
        <dbReference type="Proteomes" id="UP000184514"/>
    </source>
</evidence>
<reference evidence="1 2" key="1">
    <citation type="submission" date="2016-10" db="EMBL/GenBank/DDBJ databases">
        <title>Genome sequence of Planktotalea frisia SH6-1.</title>
        <authorList>
            <person name="Poehlein A."/>
            <person name="Bakenhus I."/>
            <person name="Voget S."/>
            <person name="Brinkhoff T."/>
            <person name="Simon M."/>
        </authorList>
    </citation>
    <scope>NUCLEOTIDE SEQUENCE [LARGE SCALE GENOMIC DNA]</scope>
    <source>
        <strain evidence="1 2">SH6-1</strain>
    </source>
</reference>
<organism evidence="1 2">
    <name type="scientific">Planktotalea frisia</name>
    <dbReference type="NCBI Taxonomy" id="696762"/>
    <lineage>
        <taxon>Bacteria</taxon>
        <taxon>Pseudomonadati</taxon>
        <taxon>Pseudomonadota</taxon>
        <taxon>Alphaproteobacteria</taxon>
        <taxon>Rhodobacterales</taxon>
        <taxon>Paracoccaceae</taxon>
        <taxon>Planktotalea</taxon>
    </lineage>
</organism>
<dbReference type="STRING" id="696762.PFRI_02790"/>
<protein>
    <submittedName>
        <fullName evidence="1">Uncharacterized protein</fullName>
    </submittedName>
</protein>
<dbReference type="PANTHER" id="PTHR43283">
    <property type="entry name" value="BETA-LACTAMASE-RELATED"/>
    <property type="match status" value="1"/>
</dbReference>
<gene>
    <name evidence="1" type="ORF">PFRI_02790</name>
</gene>
<evidence type="ECO:0000313" key="1">
    <source>
        <dbReference type="EMBL" id="OJI95485.1"/>
    </source>
</evidence>
<dbReference type="AlphaFoldDB" id="A0A1L9P1S9"/>
<proteinExistence type="predicted"/>
<dbReference type="PANTHER" id="PTHR43283:SF7">
    <property type="entry name" value="BETA-LACTAMASE-RELATED DOMAIN-CONTAINING PROTEIN"/>
    <property type="match status" value="1"/>
</dbReference>
<dbReference type="InterPro" id="IPR050789">
    <property type="entry name" value="Diverse_Enzym_Activities"/>
</dbReference>
<dbReference type="SUPFAM" id="SSF56601">
    <property type="entry name" value="beta-lactamase/transpeptidase-like"/>
    <property type="match status" value="1"/>
</dbReference>
<keyword evidence="2" id="KW-1185">Reference proteome</keyword>